<evidence type="ECO:0000256" key="2">
    <source>
        <dbReference type="ARBA" id="ARBA00004821"/>
    </source>
</evidence>
<evidence type="ECO:0000256" key="7">
    <source>
        <dbReference type="PIRSR" id="PIRSR016262-1"/>
    </source>
</evidence>
<comment type="similarity">
    <text evidence="3 6">Belongs to the LipB family.</text>
</comment>
<evidence type="ECO:0000256" key="4">
    <source>
        <dbReference type="ARBA" id="ARBA00022679"/>
    </source>
</evidence>
<dbReference type="PROSITE" id="PS01313">
    <property type="entry name" value="LIPB"/>
    <property type="match status" value="1"/>
</dbReference>
<dbReference type="InterPro" id="IPR045864">
    <property type="entry name" value="aa-tRNA-synth_II/BPL/LPL"/>
</dbReference>
<reference evidence="12" key="1">
    <citation type="submission" date="2025-08" db="UniProtKB">
        <authorList>
            <consortium name="RefSeq"/>
        </authorList>
    </citation>
    <scope>IDENTIFICATION</scope>
</reference>
<dbReference type="CDD" id="cd16444">
    <property type="entry name" value="LipB"/>
    <property type="match status" value="1"/>
</dbReference>
<dbReference type="GeneID" id="107268182"/>
<comment type="function">
    <text evidence="6">Catalyzes the transfer of endogenously produced octanoic acid from octanoyl-acyl-carrier-protein onto the lipoyl domains of lipoate-dependent enzymes. Lipoyl-ACP can also act as a substrate although octanoyl-ACP is likely to be the physiological substrate.</text>
</comment>
<evidence type="ECO:0000256" key="6">
    <source>
        <dbReference type="PIRNR" id="PIRNR016262"/>
    </source>
</evidence>
<dbReference type="Gene3D" id="3.30.930.10">
    <property type="entry name" value="Bira Bifunctional Protein, Domain 2"/>
    <property type="match status" value="1"/>
</dbReference>
<dbReference type="CTD" id="387787"/>
<dbReference type="NCBIfam" id="NF010925">
    <property type="entry name" value="PRK14345.1"/>
    <property type="match status" value="1"/>
</dbReference>
<dbReference type="GO" id="GO:0033819">
    <property type="term" value="F:lipoyl(octanoyl) transferase activity"/>
    <property type="evidence" value="ECO:0007669"/>
    <property type="project" value="UniProtKB-EC"/>
</dbReference>
<feature type="site" description="Lowers pKa of active site Cys" evidence="9">
    <location>
        <position position="144"/>
    </location>
</feature>
<feature type="binding site" evidence="8">
    <location>
        <begin position="147"/>
        <end position="149"/>
    </location>
    <ligand>
        <name>substrate</name>
    </ligand>
</feature>
<evidence type="ECO:0000313" key="11">
    <source>
        <dbReference type="Proteomes" id="UP000694920"/>
    </source>
</evidence>
<evidence type="ECO:0000313" key="12">
    <source>
        <dbReference type="RefSeq" id="XP_015596182.1"/>
    </source>
</evidence>
<feature type="binding site" evidence="8">
    <location>
        <begin position="160"/>
        <end position="162"/>
    </location>
    <ligand>
        <name>substrate</name>
    </ligand>
</feature>
<dbReference type="InterPro" id="IPR020605">
    <property type="entry name" value="Octanoyltransferase_CS"/>
</dbReference>
<dbReference type="InterPro" id="IPR004143">
    <property type="entry name" value="BPL_LPL_catalytic"/>
</dbReference>
<name>A0AAJ7FKF2_CEPCN</name>
<dbReference type="GO" id="GO:0005739">
    <property type="term" value="C:mitochondrion"/>
    <property type="evidence" value="ECO:0007669"/>
    <property type="project" value="UniProtKB-SubCell"/>
</dbReference>
<feature type="domain" description="BPL/LPL catalytic" evidence="10">
    <location>
        <begin position="37"/>
        <end position="217"/>
    </location>
</feature>
<proteinExistence type="inferred from homology"/>
<dbReference type="NCBIfam" id="TIGR00214">
    <property type="entry name" value="lipB"/>
    <property type="match status" value="1"/>
</dbReference>
<dbReference type="Proteomes" id="UP000694920">
    <property type="component" value="Unplaced"/>
</dbReference>
<dbReference type="InterPro" id="IPR000544">
    <property type="entry name" value="Octanoyltransferase"/>
</dbReference>
<comment type="subcellular location">
    <subcellularLocation>
        <location evidence="1 6">Mitochondrion</location>
    </subcellularLocation>
</comment>
<protein>
    <recommendedName>
        <fullName evidence="6">Octanoyl-[acyl-carrier-protein]:protein N-octanoyltransferase LIPT2, mitochondrial</fullName>
        <ecNumber evidence="6">2.3.1.181</ecNumber>
    </recommendedName>
</protein>
<organism evidence="11 12">
    <name type="scientific">Cephus cinctus</name>
    <name type="common">Wheat stem sawfly</name>
    <dbReference type="NCBI Taxonomy" id="211228"/>
    <lineage>
        <taxon>Eukaryota</taxon>
        <taxon>Metazoa</taxon>
        <taxon>Ecdysozoa</taxon>
        <taxon>Arthropoda</taxon>
        <taxon>Hexapoda</taxon>
        <taxon>Insecta</taxon>
        <taxon>Pterygota</taxon>
        <taxon>Neoptera</taxon>
        <taxon>Endopterygota</taxon>
        <taxon>Hymenoptera</taxon>
        <taxon>Cephoidea</taxon>
        <taxon>Cephidae</taxon>
        <taxon>Cephus</taxon>
    </lineage>
</organism>
<dbReference type="Pfam" id="PF21948">
    <property type="entry name" value="LplA-B_cat"/>
    <property type="match status" value="1"/>
</dbReference>
<evidence type="ECO:0000256" key="9">
    <source>
        <dbReference type="PIRSR" id="PIRSR016262-3"/>
    </source>
</evidence>
<feature type="binding site" evidence="8">
    <location>
        <begin position="81"/>
        <end position="88"/>
    </location>
    <ligand>
        <name>substrate</name>
    </ligand>
</feature>
<dbReference type="PANTHER" id="PTHR10993:SF7">
    <property type="entry name" value="LIPOYLTRANSFERASE 2, MITOCHONDRIAL-RELATED"/>
    <property type="match status" value="1"/>
</dbReference>
<evidence type="ECO:0000256" key="3">
    <source>
        <dbReference type="ARBA" id="ARBA00007907"/>
    </source>
</evidence>
<comment type="catalytic activity">
    <reaction evidence="6">
        <text>octanoyl-[ACP] + L-lysyl-[protein] = N(6)-octanoyl-L-lysyl-[protein] + holo-[ACP] + H(+)</text>
        <dbReference type="Rhea" id="RHEA:17665"/>
        <dbReference type="Rhea" id="RHEA-COMP:9636"/>
        <dbReference type="Rhea" id="RHEA-COMP:9685"/>
        <dbReference type="Rhea" id="RHEA-COMP:9752"/>
        <dbReference type="Rhea" id="RHEA-COMP:9928"/>
        <dbReference type="ChEBI" id="CHEBI:15378"/>
        <dbReference type="ChEBI" id="CHEBI:29969"/>
        <dbReference type="ChEBI" id="CHEBI:64479"/>
        <dbReference type="ChEBI" id="CHEBI:78463"/>
        <dbReference type="ChEBI" id="CHEBI:78809"/>
        <dbReference type="EC" id="2.3.1.181"/>
    </reaction>
</comment>
<feature type="active site" description="Acyl-thioester intermediate" evidence="7">
    <location>
        <position position="178"/>
    </location>
</feature>
<dbReference type="AlphaFoldDB" id="A0AAJ7FKF2"/>
<keyword evidence="6" id="KW-0496">Mitochondrion</keyword>
<evidence type="ECO:0000256" key="5">
    <source>
        <dbReference type="ARBA" id="ARBA00023315"/>
    </source>
</evidence>
<sequence length="241" mass="27029">MSEKVVKVLWAGRLGYGVGLRLQKALTSHHNDTNLNMAVRNTLVLVEHNPVYTIGIRTTGYTQEDEDKLRKLGAEYYKTNRGGLITFHGPGQLVAYPIIDLRQFKASVRWYVCRIEKMIIRLCAEFGLRGQTSPDTGVWIEDKKICAIGIHGSRYITTHGLALNCNTDLTWFEHIVPCGIKGKGVTSITKELNAEVTVEEVIPIFKNAFKDEFQCSLIEYPAGEASQLLRTATKEEVLKSS</sequence>
<dbReference type="RefSeq" id="XP_015596182.1">
    <property type="nucleotide sequence ID" value="XM_015740696.2"/>
</dbReference>
<gene>
    <name evidence="12" type="primary">LOC107268182</name>
</gene>
<evidence type="ECO:0000259" key="10">
    <source>
        <dbReference type="PROSITE" id="PS51733"/>
    </source>
</evidence>
<evidence type="ECO:0000256" key="1">
    <source>
        <dbReference type="ARBA" id="ARBA00004173"/>
    </source>
</evidence>
<accession>A0AAJ7FKF2</accession>
<dbReference type="HAMAP" id="MF_00013">
    <property type="entry name" value="LipB"/>
    <property type="match status" value="1"/>
</dbReference>
<dbReference type="FunFam" id="3.30.930.10:FF:000035">
    <property type="entry name" value="Putative lipoyltransferase 2, mitochondrial"/>
    <property type="match status" value="1"/>
</dbReference>
<dbReference type="PROSITE" id="PS51733">
    <property type="entry name" value="BPL_LPL_CATALYTIC"/>
    <property type="match status" value="1"/>
</dbReference>
<keyword evidence="11" id="KW-1185">Reference proteome</keyword>
<dbReference type="PIRSF" id="PIRSF016262">
    <property type="entry name" value="LPLase"/>
    <property type="match status" value="1"/>
</dbReference>
<evidence type="ECO:0000256" key="8">
    <source>
        <dbReference type="PIRSR" id="PIRSR016262-2"/>
    </source>
</evidence>
<dbReference type="SUPFAM" id="SSF55681">
    <property type="entry name" value="Class II aaRS and biotin synthetases"/>
    <property type="match status" value="1"/>
</dbReference>
<dbReference type="PANTHER" id="PTHR10993">
    <property type="entry name" value="OCTANOYLTRANSFERASE"/>
    <property type="match status" value="1"/>
</dbReference>
<comment type="pathway">
    <text evidence="2 6">Protein modification; protein lipoylation via endogenous pathway; protein N(6)-(lipoyl)lysine from octanoyl-[acyl-carrier-protein]: step 1/2.</text>
</comment>
<dbReference type="KEGG" id="ccin:107268182"/>
<keyword evidence="4 6" id="KW-0808">Transferase</keyword>
<dbReference type="GO" id="GO:0009249">
    <property type="term" value="P:protein lipoylation"/>
    <property type="evidence" value="ECO:0007669"/>
    <property type="project" value="InterPro"/>
</dbReference>
<dbReference type="EC" id="2.3.1.181" evidence="6"/>
<keyword evidence="5 6" id="KW-0012">Acyltransferase</keyword>